<evidence type="ECO:0000313" key="1">
    <source>
        <dbReference type="EMBL" id="KAK1140085.1"/>
    </source>
</evidence>
<dbReference type="EMBL" id="JAOPJF010000091">
    <property type="protein sequence ID" value="KAK1140085.1"/>
    <property type="molecule type" value="Genomic_DNA"/>
</dbReference>
<dbReference type="Proteomes" id="UP001177260">
    <property type="component" value="Unassembled WGS sequence"/>
</dbReference>
<protein>
    <submittedName>
        <fullName evidence="1">Uncharacterized protein</fullName>
    </submittedName>
</protein>
<organism evidence="1 2">
    <name type="scientific">Aspergillus melleus</name>
    <dbReference type="NCBI Taxonomy" id="138277"/>
    <lineage>
        <taxon>Eukaryota</taxon>
        <taxon>Fungi</taxon>
        <taxon>Dikarya</taxon>
        <taxon>Ascomycota</taxon>
        <taxon>Pezizomycotina</taxon>
        <taxon>Eurotiomycetes</taxon>
        <taxon>Eurotiomycetidae</taxon>
        <taxon>Eurotiales</taxon>
        <taxon>Aspergillaceae</taxon>
        <taxon>Aspergillus</taxon>
        <taxon>Aspergillus subgen. Circumdati</taxon>
    </lineage>
</organism>
<keyword evidence="2" id="KW-1185">Reference proteome</keyword>
<proteinExistence type="predicted"/>
<reference evidence="1 2" key="1">
    <citation type="journal article" date="2023" name="ACS Omega">
        <title>Identification of the Neoaspergillic Acid Biosynthesis Gene Cluster by Establishing an In Vitro CRISPR-Ribonucleoprotein Genetic System in Aspergillus melleus.</title>
        <authorList>
            <person name="Yuan B."/>
            <person name="Grau M.F."/>
            <person name="Murata R.M."/>
            <person name="Torok T."/>
            <person name="Venkateswaran K."/>
            <person name="Stajich J.E."/>
            <person name="Wang C.C.C."/>
        </authorList>
    </citation>
    <scope>NUCLEOTIDE SEQUENCE [LARGE SCALE GENOMIC DNA]</scope>
    <source>
        <strain evidence="1 2">IMV 1140</strain>
    </source>
</reference>
<gene>
    <name evidence="1" type="ORF">N8T08_010917</name>
</gene>
<comment type="caution">
    <text evidence="1">The sequence shown here is derived from an EMBL/GenBank/DDBJ whole genome shotgun (WGS) entry which is preliminary data.</text>
</comment>
<sequence>MDCMYQDRSERQRARKELSATADAQEPLPSPTPPRKIFGAAFTGDDLRFFHHFLLVARPHLPFGSERSWTTQVPTYAHECPHLMHAILSLGATHYALIAPSGSKYTPMAIAHRGKALQLLGTALSNGDSCSDTEMDGILATCYTLVFQAYYMSDGLVDFAVMVRGCATVTNQIRARYNKSRMFALQSQEEVSAMVGTWLPTEPLAIQDTLLFCIEDLEELRPLLQSPAHHTFFQAIRKTYIAMQYSPQEAFFGLTEIYAVWYDMENLEFMAFIVPGNHVSYAMFVHYIVIELLMRPLLVYAVAGIDASVGKETG</sequence>
<name>A0ACC3AR56_9EURO</name>
<evidence type="ECO:0000313" key="2">
    <source>
        <dbReference type="Proteomes" id="UP001177260"/>
    </source>
</evidence>
<accession>A0ACC3AR56</accession>